<reference evidence="9" key="1">
    <citation type="submission" date="2023-07" db="EMBL/GenBank/DDBJ databases">
        <authorList>
            <person name="Pelsma A.J. K."/>
        </authorList>
    </citation>
    <scope>NUCLEOTIDE SEQUENCE</scope>
</reference>
<evidence type="ECO:0000256" key="6">
    <source>
        <dbReference type="SAM" id="MobiDB-lite"/>
    </source>
</evidence>
<feature type="transmembrane region" description="Helical" evidence="7">
    <location>
        <begin position="53"/>
        <end position="76"/>
    </location>
</feature>
<feature type="transmembrane region" description="Helical" evidence="7">
    <location>
        <begin position="488"/>
        <end position="506"/>
    </location>
</feature>
<name>A0AA48LWX8_9ZZZZ</name>
<feature type="transmembrane region" description="Helical" evidence="7">
    <location>
        <begin position="20"/>
        <end position="41"/>
    </location>
</feature>
<feature type="transmembrane region" description="Helical" evidence="7">
    <location>
        <begin position="518"/>
        <end position="537"/>
    </location>
</feature>
<feature type="transmembrane region" description="Helical" evidence="7">
    <location>
        <begin position="227"/>
        <end position="251"/>
    </location>
</feature>
<dbReference type="Pfam" id="PF05425">
    <property type="entry name" value="CopD"/>
    <property type="match status" value="1"/>
</dbReference>
<feature type="region of interest" description="Disordered" evidence="6">
    <location>
        <begin position="321"/>
        <end position="346"/>
    </location>
</feature>
<feature type="transmembrane region" description="Helical" evidence="7">
    <location>
        <begin position="121"/>
        <end position="139"/>
    </location>
</feature>
<dbReference type="GO" id="GO:0005886">
    <property type="term" value="C:plasma membrane"/>
    <property type="evidence" value="ECO:0007669"/>
    <property type="project" value="UniProtKB-SubCell"/>
</dbReference>
<evidence type="ECO:0000256" key="5">
    <source>
        <dbReference type="ARBA" id="ARBA00023136"/>
    </source>
</evidence>
<evidence type="ECO:0000256" key="4">
    <source>
        <dbReference type="ARBA" id="ARBA00022989"/>
    </source>
</evidence>
<dbReference type="InterPro" id="IPR008457">
    <property type="entry name" value="Cu-R_CopD_dom"/>
</dbReference>
<dbReference type="PANTHER" id="PTHR34820:SF4">
    <property type="entry name" value="INNER MEMBRANE PROTEIN YEBZ"/>
    <property type="match status" value="1"/>
</dbReference>
<keyword evidence="3 7" id="KW-0812">Transmembrane</keyword>
<feature type="compositionally biased region" description="Polar residues" evidence="6">
    <location>
        <begin position="327"/>
        <end position="337"/>
    </location>
</feature>
<feature type="transmembrane region" description="Helical" evidence="7">
    <location>
        <begin position="360"/>
        <end position="377"/>
    </location>
</feature>
<feature type="transmembrane region" description="Helical" evidence="7">
    <location>
        <begin position="425"/>
        <end position="442"/>
    </location>
</feature>
<feature type="transmembrane region" description="Helical" evidence="7">
    <location>
        <begin position="96"/>
        <end position="114"/>
    </location>
</feature>
<dbReference type="PANTHER" id="PTHR34820">
    <property type="entry name" value="INNER MEMBRANE PROTEIN YEBZ"/>
    <property type="match status" value="1"/>
</dbReference>
<protein>
    <recommendedName>
        <fullName evidence="8">Copper resistance protein D domain-containing protein</fullName>
    </recommendedName>
</protein>
<sequence>MQAFLSIYGLIDWIIRGVAMASQTLVVGGVAFWALTLTVLEPGSSERLALGKIVLRILFCSALVLGFAQLVAAGGLTAFLTGSTHANFTTVVSADAVIFSLLAAAAAFALAYATRRSSRPAIGPLFFLCAVIVAAHAGVTHAASRAEPSPALLAAETLHLFALGAWLGGIPYFIASLRTLGATDGRLVVSARFSFVSLFAVPLMIATGVLMSFPYVGSWERLYQTNYGLLLGTKLALLAILLCLGGANFLAIRKLRRGASAAFQSVPIFGEAEIAVGLIAVLCAVALASSPLAADTRAERPSGSEIATRFEFTSPRLAIPTQPPSPNLNAESSSNGALGTDLPSGEAERSPLDIAWSETQHHYAALLVIFTGMVALVSQSGGMRPLTRHWPALFLSLAVYLFIVADEDAWPLGETGFFVSLATPRIAQHKLMIAMVAGLALFEWRVQSREAASAWLSLAFPVIIAAASAFLLTHYGHTGRKEEVLIEVSHMPIALLGVIAATARWLELRLPSSALSRFAAIVWPVALIAAGAFLLMYRETA</sequence>
<dbReference type="GO" id="GO:0006825">
    <property type="term" value="P:copper ion transport"/>
    <property type="evidence" value="ECO:0007669"/>
    <property type="project" value="InterPro"/>
</dbReference>
<feature type="transmembrane region" description="Helical" evidence="7">
    <location>
        <begin position="151"/>
        <end position="174"/>
    </location>
</feature>
<keyword evidence="4 7" id="KW-1133">Transmembrane helix</keyword>
<evidence type="ECO:0000256" key="7">
    <source>
        <dbReference type="SAM" id="Phobius"/>
    </source>
</evidence>
<dbReference type="AlphaFoldDB" id="A0AA48LWX8"/>
<dbReference type="EMBL" id="OY288114">
    <property type="protein sequence ID" value="CAJ0850228.1"/>
    <property type="molecule type" value="Genomic_DNA"/>
</dbReference>
<evidence type="ECO:0000256" key="1">
    <source>
        <dbReference type="ARBA" id="ARBA00004651"/>
    </source>
</evidence>
<accession>A0AA48LWX8</accession>
<comment type="subcellular location">
    <subcellularLocation>
        <location evidence="1">Cell membrane</location>
        <topology evidence="1">Multi-pass membrane protein</topology>
    </subcellularLocation>
</comment>
<dbReference type="InterPro" id="IPR032694">
    <property type="entry name" value="CopC/D"/>
</dbReference>
<feature type="domain" description="Copper resistance protein D" evidence="8">
    <location>
        <begin position="190"/>
        <end position="287"/>
    </location>
</feature>
<feature type="transmembrane region" description="Helical" evidence="7">
    <location>
        <begin position="195"/>
        <end position="215"/>
    </location>
</feature>
<evidence type="ECO:0000256" key="2">
    <source>
        <dbReference type="ARBA" id="ARBA00022475"/>
    </source>
</evidence>
<keyword evidence="5 7" id="KW-0472">Membrane</keyword>
<evidence type="ECO:0000313" key="9">
    <source>
        <dbReference type="EMBL" id="CAJ0850228.1"/>
    </source>
</evidence>
<organism evidence="9">
    <name type="scientific">freshwater sediment metagenome</name>
    <dbReference type="NCBI Taxonomy" id="556182"/>
    <lineage>
        <taxon>unclassified sequences</taxon>
        <taxon>metagenomes</taxon>
        <taxon>ecological metagenomes</taxon>
    </lineage>
</organism>
<keyword evidence="2" id="KW-1003">Cell membrane</keyword>
<gene>
    <name evidence="9" type="ORF">AMST5_00239</name>
</gene>
<feature type="transmembrane region" description="Helical" evidence="7">
    <location>
        <begin position="272"/>
        <end position="294"/>
    </location>
</feature>
<feature type="transmembrane region" description="Helical" evidence="7">
    <location>
        <begin position="389"/>
        <end position="405"/>
    </location>
</feature>
<evidence type="ECO:0000259" key="8">
    <source>
        <dbReference type="Pfam" id="PF05425"/>
    </source>
</evidence>
<proteinExistence type="predicted"/>
<feature type="transmembrane region" description="Helical" evidence="7">
    <location>
        <begin position="454"/>
        <end position="476"/>
    </location>
</feature>
<evidence type="ECO:0000256" key="3">
    <source>
        <dbReference type="ARBA" id="ARBA00022692"/>
    </source>
</evidence>